<feature type="transmembrane region" description="Helical" evidence="4">
    <location>
        <begin position="42"/>
        <end position="61"/>
    </location>
</feature>
<gene>
    <name evidence="5" type="ORF">SAMN04487977_10520</name>
</gene>
<keyword evidence="6" id="KW-1185">Reference proteome</keyword>
<feature type="transmembrane region" description="Helical" evidence="4">
    <location>
        <begin position="177"/>
        <end position="200"/>
    </location>
</feature>
<feature type="transmembrane region" description="Helical" evidence="4">
    <location>
        <begin position="325"/>
        <end position="348"/>
    </location>
</feature>
<keyword evidence="4" id="KW-0812">Transmembrane</keyword>
<keyword evidence="4" id="KW-1133">Transmembrane helix</keyword>
<evidence type="ECO:0000313" key="5">
    <source>
        <dbReference type="EMBL" id="SEQ50117.1"/>
    </source>
</evidence>
<protein>
    <submittedName>
        <fullName evidence="5">Melibiose permease</fullName>
    </submittedName>
</protein>
<dbReference type="InterPro" id="IPR001927">
    <property type="entry name" value="Na/Gal_symport"/>
</dbReference>
<dbReference type="GO" id="GO:0015293">
    <property type="term" value="F:symporter activity"/>
    <property type="evidence" value="ECO:0007669"/>
    <property type="project" value="UniProtKB-KW"/>
</dbReference>
<accession>A0A1H9GJ68</accession>
<dbReference type="OrthoDB" id="9764596at2"/>
<sequence length="477" mass="53088">MEKLDNRTKWSYSIGATGRDAAYALVSMYLMTYIQYTMKLTVAQFGVISAIIVICLIWDAINDPLMGIIIENCHFKAGKYKPWILAGSVLNAAVILALFTIRPEGWGFVVFFGISYLLWGMTYTMNDIAYWGMLPSLSSDAGERNILVTLMSIFICIGQFSVAGIVPTVIAGNAVNAYRITALIVALCFIGFQMITVLGVRERHHEAAEHADALSLKDMFKIFTRNDQLIPAGIASLLFNIGTNLLLMFGMNFFYFEFGYSEGGNLVFLFTVMYGLGTLLSQIAFPFFTKGMTRRQILRLITIVIGTGYLILLLTGYILPKSRLLINISGFVIFFCQGLFNLVLLVMLNNTIEYDEYKFHERHDSIISTVRSFSAKVSTAINQGIVNLVLIISGIYAISQSVSALEVKAGTGEMSSQEVLTLADQYISGATGGQLFVLRLGITLIPFIALVAAWLILEKKYKIDEKEYERICSELKK</sequence>
<feature type="transmembrane region" description="Helical" evidence="4">
    <location>
        <begin position="267"/>
        <end position="288"/>
    </location>
</feature>
<reference evidence="5 6" key="1">
    <citation type="submission" date="2016-10" db="EMBL/GenBank/DDBJ databases">
        <authorList>
            <person name="de Groot N.N."/>
        </authorList>
    </citation>
    <scope>NUCLEOTIDE SEQUENCE [LARGE SCALE GENOMIC DNA]</scope>
    <source>
        <strain evidence="5 6">B25</strain>
    </source>
</reference>
<organism evidence="5 6">
    <name type="scientific">Treponema bryantii</name>
    <dbReference type="NCBI Taxonomy" id="163"/>
    <lineage>
        <taxon>Bacteria</taxon>
        <taxon>Pseudomonadati</taxon>
        <taxon>Spirochaetota</taxon>
        <taxon>Spirochaetia</taxon>
        <taxon>Spirochaetales</taxon>
        <taxon>Treponemataceae</taxon>
        <taxon>Treponema</taxon>
    </lineage>
</organism>
<dbReference type="SUPFAM" id="SSF103473">
    <property type="entry name" value="MFS general substrate transporter"/>
    <property type="match status" value="1"/>
</dbReference>
<comment type="similarity">
    <text evidence="1">Belongs to the sodium:galactoside symporter (TC 2.A.2) family.</text>
</comment>
<evidence type="ECO:0000256" key="3">
    <source>
        <dbReference type="ARBA" id="ARBA00022847"/>
    </source>
</evidence>
<dbReference type="PANTHER" id="PTHR11328">
    <property type="entry name" value="MAJOR FACILITATOR SUPERFAMILY DOMAIN-CONTAINING PROTEIN"/>
    <property type="match status" value="1"/>
</dbReference>
<feature type="transmembrane region" description="Helical" evidence="4">
    <location>
        <begin position="300"/>
        <end position="319"/>
    </location>
</feature>
<dbReference type="GO" id="GO:0008643">
    <property type="term" value="P:carbohydrate transport"/>
    <property type="evidence" value="ECO:0007669"/>
    <property type="project" value="InterPro"/>
</dbReference>
<dbReference type="Gene3D" id="1.20.1250.20">
    <property type="entry name" value="MFS general substrate transporter like domains"/>
    <property type="match status" value="1"/>
</dbReference>
<dbReference type="EMBL" id="FOFU01000005">
    <property type="protein sequence ID" value="SEQ50117.1"/>
    <property type="molecule type" value="Genomic_DNA"/>
</dbReference>
<evidence type="ECO:0000313" key="6">
    <source>
        <dbReference type="Proteomes" id="UP000182360"/>
    </source>
</evidence>
<proteinExistence type="inferred from homology"/>
<feature type="transmembrane region" description="Helical" evidence="4">
    <location>
        <begin position="106"/>
        <end position="125"/>
    </location>
</feature>
<dbReference type="NCBIfam" id="TIGR00792">
    <property type="entry name" value="gph"/>
    <property type="match status" value="1"/>
</dbReference>
<feature type="transmembrane region" description="Helical" evidence="4">
    <location>
        <begin position="82"/>
        <end position="100"/>
    </location>
</feature>
<dbReference type="AlphaFoldDB" id="A0A1H9GJ68"/>
<keyword evidence="4" id="KW-0472">Membrane</keyword>
<feature type="transmembrane region" description="Helical" evidence="4">
    <location>
        <begin position="146"/>
        <end position="171"/>
    </location>
</feature>
<dbReference type="InterPro" id="IPR036259">
    <property type="entry name" value="MFS_trans_sf"/>
</dbReference>
<feature type="transmembrane region" description="Helical" evidence="4">
    <location>
        <begin position="21"/>
        <end position="36"/>
    </location>
</feature>
<feature type="transmembrane region" description="Helical" evidence="4">
    <location>
        <begin position="380"/>
        <end position="398"/>
    </location>
</feature>
<feature type="transmembrane region" description="Helical" evidence="4">
    <location>
        <begin position="436"/>
        <end position="457"/>
    </location>
</feature>
<evidence type="ECO:0000256" key="1">
    <source>
        <dbReference type="ARBA" id="ARBA00009617"/>
    </source>
</evidence>
<dbReference type="GO" id="GO:0005886">
    <property type="term" value="C:plasma membrane"/>
    <property type="evidence" value="ECO:0007669"/>
    <property type="project" value="TreeGrafter"/>
</dbReference>
<dbReference type="PANTHER" id="PTHR11328:SF36">
    <property type="entry name" value="MELIBIOSE PERMEASE"/>
    <property type="match status" value="1"/>
</dbReference>
<evidence type="ECO:0000256" key="2">
    <source>
        <dbReference type="ARBA" id="ARBA00022448"/>
    </source>
</evidence>
<name>A0A1H9GJ68_9SPIR</name>
<dbReference type="RefSeq" id="WP_074643618.1">
    <property type="nucleotide sequence ID" value="NZ_FOFU01000005.1"/>
</dbReference>
<dbReference type="Pfam" id="PF13347">
    <property type="entry name" value="MFS_2"/>
    <property type="match status" value="1"/>
</dbReference>
<feature type="transmembrane region" description="Helical" evidence="4">
    <location>
        <begin position="229"/>
        <end position="255"/>
    </location>
</feature>
<keyword evidence="3" id="KW-0769">Symport</keyword>
<evidence type="ECO:0000256" key="4">
    <source>
        <dbReference type="SAM" id="Phobius"/>
    </source>
</evidence>
<dbReference type="GO" id="GO:0006814">
    <property type="term" value="P:sodium ion transport"/>
    <property type="evidence" value="ECO:0007669"/>
    <property type="project" value="InterPro"/>
</dbReference>
<dbReference type="Proteomes" id="UP000182360">
    <property type="component" value="Unassembled WGS sequence"/>
</dbReference>
<keyword evidence="2" id="KW-0813">Transport</keyword>
<dbReference type="InterPro" id="IPR039672">
    <property type="entry name" value="MFS_2"/>
</dbReference>
<dbReference type="STRING" id="163.SAMN04487775_10172"/>